<sequence>MRNNVGREISDEILRERGYRPFKSVDIGKTEIRRVAPTVHVGKRESKICSSLADIVKRTVRDGMTISFHHHFRNGDFIFNQVMRILIDQGVRDLTLAPSSLIGVMNDIAIEAIRCGTVTGITSSGMRGSLGDFVSHGGMESPVIFRSHGNRARAIEEGDIKIDVAFLGVPNADRLGNANGMFGDAVFGSLGYALVDAAYADTVVLLTDTIVEYPNTPASIKQTQVDYVVKVDRVGDPDKIGSGATRFTKNPKDLKIAQAVNEVIVASSLFRDGFSFQTGSGGAALAVTRYLRRSMIDHGVKASFALGGITKPMIDLLDEGLVHKIMDVQDFDSCAADSMRTHACQQEIDASWYADPHNKAAMVDQLDIAILSALEIDTNFNVNVMSGSDGIIRGAIGGHQDAATAKLTIISAPLVRGRIATVVPDVTTVITPGESIDVLVTEYGIAVNPRRADLARELKGAIGMDVKPIEELQRLAEHIVGTPRPLEFTDRAVALVEYRDGSLIDTIRQIRD</sequence>
<dbReference type="AlphaFoldDB" id="F2NBF5"/>
<dbReference type="InterPro" id="IPR006472">
    <property type="entry name" value="Citrate_lyase_asu"/>
</dbReference>
<comment type="catalytic activity">
    <reaction evidence="1">
        <text>citrate + acetyl-CoA = (3S)-citryl-CoA + acetate</text>
        <dbReference type="Rhea" id="RHEA:19405"/>
        <dbReference type="ChEBI" id="CHEBI:16947"/>
        <dbReference type="ChEBI" id="CHEBI:30089"/>
        <dbReference type="ChEBI" id="CHEBI:57288"/>
        <dbReference type="ChEBI" id="CHEBI:57321"/>
        <dbReference type="EC" id="2.8.3.10"/>
    </reaction>
</comment>
<evidence type="ECO:0000313" key="3">
    <source>
        <dbReference type="Proteomes" id="UP000006851"/>
    </source>
</evidence>
<dbReference type="STRING" id="700015.Corgl_0577"/>
<dbReference type="OrthoDB" id="9767643at2"/>
<dbReference type="GO" id="GO:0005737">
    <property type="term" value="C:cytoplasm"/>
    <property type="evidence" value="ECO:0007669"/>
    <property type="project" value="UniProtKB-SubCell"/>
</dbReference>
<keyword evidence="1 2" id="KW-0456">Lyase</keyword>
<dbReference type="InterPro" id="IPR037171">
    <property type="entry name" value="NagB/RpiA_transferase-like"/>
</dbReference>
<dbReference type="RefSeq" id="WP_013708434.1">
    <property type="nucleotide sequence ID" value="NC_015389.1"/>
</dbReference>
<dbReference type="GO" id="GO:0008814">
    <property type="term" value="F:citrate CoA-transferase activity"/>
    <property type="evidence" value="ECO:0007669"/>
    <property type="project" value="UniProtKB-UniRule"/>
</dbReference>
<keyword evidence="3" id="KW-1185">Reference proteome</keyword>
<dbReference type="EMBL" id="CP002628">
    <property type="protein sequence ID" value="AEB06691.1"/>
    <property type="molecule type" value="Genomic_DNA"/>
</dbReference>
<dbReference type="Gene3D" id="3.40.1080.10">
    <property type="entry name" value="Glutaconate Coenzyme A-transferase"/>
    <property type="match status" value="2"/>
</dbReference>
<comment type="subcellular location">
    <subcellularLocation>
        <location evidence="1">Cytoplasm</location>
    </subcellularLocation>
</comment>
<reference evidence="3" key="1">
    <citation type="journal article" date="2013" name="Stand. Genomic Sci.">
        <title>Complete genome sequence of Coriobacterium glomerans type strain (PW2(T)) from the midgut of Pyrrhocoris apterus L. (red soldier bug).</title>
        <authorList>
            <person name="Stackebrandt E."/>
            <person name="Zeytun A."/>
            <person name="Lapidus A."/>
            <person name="Nolan M."/>
            <person name="Lucas S."/>
            <person name="Hammon N."/>
            <person name="Deshpande S."/>
            <person name="Cheng J.F."/>
            <person name="Tapia R."/>
            <person name="Goodwin L.A."/>
            <person name="Pitluck S."/>
            <person name="Liolios K."/>
            <person name="Pagani I."/>
            <person name="Ivanova N."/>
            <person name="Mavromatis K."/>
            <person name="Mikhailova N."/>
            <person name="Huntemann M."/>
            <person name="Pati A."/>
            <person name="Chen A."/>
            <person name="Palaniappan K."/>
            <person name="Chang Y.J."/>
            <person name="Land M."/>
            <person name="Hauser L."/>
            <person name="Rohde M."/>
            <person name="Pukall R."/>
            <person name="Goker M."/>
            <person name="Detter J.C."/>
            <person name="Woyke T."/>
            <person name="Bristow J."/>
            <person name="Eisen J.A."/>
            <person name="Markowitz V."/>
            <person name="Hugenholtz P."/>
            <person name="Kyrpides N.C."/>
            <person name="Klenk H.P."/>
        </authorList>
    </citation>
    <scope>NUCLEOTIDE SEQUENCE</scope>
    <source>
        <strain evidence="3">ATCC 49209 / DSM 20642 / JCM 10262 / PW2</strain>
    </source>
</reference>
<name>F2NBF5_CORGP</name>
<dbReference type="eggNOG" id="COG3051">
    <property type="taxonomic scope" value="Bacteria"/>
</dbReference>
<comment type="catalytic activity">
    <reaction evidence="1">
        <text>citrate = oxaloacetate + acetate</text>
        <dbReference type="Rhea" id="RHEA:10760"/>
        <dbReference type="ChEBI" id="CHEBI:16452"/>
        <dbReference type="ChEBI" id="CHEBI:16947"/>
        <dbReference type="ChEBI" id="CHEBI:30089"/>
        <dbReference type="EC" id="4.1.3.6"/>
    </reaction>
</comment>
<dbReference type="EC" id="2.8.3.10" evidence="1"/>
<dbReference type="PIRSF" id="PIRSF009451">
    <property type="entry name" value="Citrt_lyas_alpha"/>
    <property type="match status" value="1"/>
</dbReference>
<dbReference type="GO" id="GO:0009346">
    <property type="term" value="C:ATP-independent citrate lyase complex"/>
    <property type="evidence" value="ECO:0007669"/>
    <property type="project" value="UniProtKB-UniRule"/>
</dbReference>
<keyword evidence="1 2" id="KW-0808">Transferase</keyword>
<dbReference type="EC" id="4.1.3.6" evidence="1"/>
<evidence type="ECO:0000256" key="1">
    <source>
        <dbReference type="PIRNR" id="PIRNR009451"/>
    </source>
</evidence>
<dbReference type="Proteomes" id="UP000006851">
    <property type="component" value="Chromosome"/>
</dbReference>
<dbReference type="GO" id="GO:0008815">
    <property type="term" value="F:citrate (pro-3S)-lyase activity"/>
    <property type="evidence" value="ECO:0007669"/>
    <property type="project" value="UniProtKB-UniRule"/>
</dbReference>
<dbReference type="Pfam" id="PF04223">
    <property type="entry name" value="CitF"/>
    <property type="match status" value="1"/>
</dbReference>
<protein>
    <recommendedName>
        <fullName evidence="1">Citrate lyase alpha chain</fullName>
        <shortName evidence="1">Citrase alpha chain</shortName>
        <ecNumber evidence="1">2.8.3.10</ecNumber>
        <ecNumber evidence="1">4.1.3.6</ecNumber>
    </recommendedName>
    <alternativeName>
        <fullName evidence="1">Citrate (pro-3S)-lyase alpha chain</fullName>
    </alternativeName>
    <alternativeName>
        <fullName evidence="1">Citrate CoA-transferase subunit</fullName>
    </alternativeName>
</protein>
<dbReference type="SUPFAM" id="SSF100950">
    <property type="entry name" value="NagB/RpiA/CoA transferase-like"/>
    <property type="match status" value="2"/>
</dbReference>
<dbReference type="NCBIfam" id="TIGR01584">
    <property type="entry name" value="citF"/>
    <property type="match status" value="1"/>
</dbReference>
<dbReference type="HOGENOM" id="CLU_046521_2_0_11"/>
<dbReference type="KEGG" id="cgo:Corgl_0577"/>
<dbReference type="PANTHER" id="PTHR40596:SF1">
    <property type="entry name" value="CITRATE LYASE ALPHA CHAIN"/>
    <property type="match status" value="1"/>
</dbReference>
<accession>F2NBF5</accession>
<proteinExistence type="predicted"/>
<dbReference type="GO" id="GO:0006084">
    <property type="term" value="P:acetyl-CoA metabolic process"/>
    <property type="evidence" value="ECO:0007669"/>
    <property type="project" value="UniProtKB-UniRule"/>
</dbReference>
<evidence type="ECO:0000313" key="2">
    <source>
        <dbReference type="EMBL" id="AEB06691.1"/>
    </source>
</evidence>
<dbReference type="PANTHER" id="PTHR40596">
    <property type="entry name" value="CITRATE LYASE ALPHA CHAIN"/>
    <property type="match status" value="1"/>
</dbReference>
<organism evidence="2 3">
    <name type="scientific">Coriobacterium glomerans (strain ATCC 49209 / DSM 20642 / JCM 10262 / PW2)</name>
    <dbReference type="NCBI Taxonomy" id="700015"/>
    <lineage>
        <taxon>Bacteria</taxon>
        <taxon>Bacillati</taxon>
        <taxon>Actinomycetota</taxon>
        <taxon>Coriobacteriia</taxon>
        <taxon>Coriobacteriales</taxon>
        <taxon>Coriobacteriaceae</taxon>
        <taxon>Coriobacterium</taxon>
    </lineage>
</organism>
<keyword evidence="1" id="KW-0963">Cytoplasm</keyword>
<gene>
    <name evidence="2" type="ordered locus">Corgl_0577</name>
</gene>